<evidence type="ECO:0000259" key="3">
    <source>
        <dbReference type="Pfam" id="PF14547"/>
    </source>
</evidence>
<feature type="signal peptide" evidence="2">
    <location>
        <begin position="1"/>
        <end position="27"/>
    </location>
</feature>
<dbReference type="PANTHER" id="PTHR31731">
    <property type="match status" value="1"/>
</dbReference>
<dbReference type="Pfam" id="PF14547">
    <property type="entry name" value="Hydrophob_seed"/>
    <property type="match status" value="1"/>
</dbReference>
<accession>A0A1R3KEI2</accession>
<dbReference type="InterPro" id="IPR027923">
    <property type="entry name" value="Hydrophob_seed_dom"/>
</dbReference>
<dbReference type="Gramene" id="OMP05507">
    <property type="protein sequence ID" value="OMP05507"/>
    <property type="gene ID" value="CCACVL1_01875"/>
</dbReference>
<evidence type="ECO:0000313" key="4">
    <source>
        <dbReference type="EMBL" id="OMP05507.1"/>
    </source>
</evidence>
<gene>
    <name evidence="4" type="ORF">CCACVL1_01875</name>
</gene>
<evidence type="ECO:0000313" key="5">
    <source>
        <dbReference type="Proteomes" id="UP000188268"/>
    </source>
</evidence>
<evidence type="ECO:0000256" key="1">
    <source>
        <dbReference type="ARBA" id="ARBA00008965"/>
    </source>
</evidence>
<dbReference type="STRING" id="210143.A0A1R3KEI2"/>
<name>A0A1R3KEI2_COCAP</name>
<dbReference type="Proteomes" id="UP000188268">
    <property type="component" value="Unassembled WGS sequence"/>
</dbReference>
<organism evidence="4 5">
    <name type="scientific">Corchorus capsularis</name>
    <name type="common">Jute</name>
    <dbReference type="NCBI Taxonomy" id="210143"/>
    <lineage>
        <taxon>Eukaryota</taxon>
        <taxon>Viridiplantae</taxon>
        <taxon>Streptophyta</taxon>
        <taxon>Embryophyta</taxon>
        <taxon>Tracheophyta</taxon>
        <taxon>Spermatophyta</taxon>
        <taxon>Magnoliopsida</taxon>
        <taxon>eudicotyledons</taxon>
        <taxon>Gunneridae</taxon>
        <taxon>Pentapetalae</taxon>
        <taxon>rosids</taxon>
        <taxon>malvids</taxon>
        <taxon>Malvales</taxon>
        <taxon>Malvaceae</taxon>
        <taxon>Grewioideae</taxon>
        <taxon>Apeibeae</taxon>
        <taxon>Corchorus</taxon>
    </lineage>
</organism>
<dbReference type="SUPFAM" id="SSF47699">
    <property type="entry name" value="Bifunctional inhibitor/lipid-transfer protein/seed storage 2S albumin"/>
    <property type="match status" value="1"/>
</dbReference>
<dbReference type="EMBL" id="AWWV01005324">
    <property type="protein sequence ID" value="OMP05507.1"/>
    <property type="molecule type" value="Genomic_DNA"/>
</dbReference>
<comment type="similarity">
    <text evidence="1">Belongs to the plant LTP family. PEARLI1 subfamily.</text>
</comment>
<dbReference type="AlphaFoldDB" id="A0A1R3KEI2"/>
<feature type="chain" id="PRO_5013340173" description="Hydrophobic seed protein domain-containing protein" evidence="2">
    <location>
        <begin position="28"/>
        <end position="127"/>
    </location>
</feature>
<comment type="caution">
    <text evidence="4">The sequence shown here is derived from an EMBL/GenBank/DDBJ whole genome shotgun (WGS) entry which is preliminary data.</text>
</comment>
<keyword evidence="5" id="KW-1185">Reference proteome</keyword>
<proteinExistence type="inferred from homology"/>
<sequence>MASSSKASAPIAFFLALNLLFFTLVSSQTPSPPPPPPSPCPGGLLSGFFCLNLLGSALFNITLGTPSPCCSNVLGLLGINAGVCLCPEIARIAQLLGFGTGINITYALGNVLSSCNIPITSGKLCII</sequence>
<dbReference type="Gene3D" id="1.10.110.10">
    <property type="entry name" value="Plant lipid-transfer and hydrophobic proteins"/>
    <property type="match status" value="1"/>
</dbReference>
<feature type="domain" description="Hydrophobic seed protein" evidence="3">
    <location>
        <begin position="49"/>
        <end position="125"/>
    </location>
</feature>
<protein>
    <recommendedName>
        <fullName evidence="3">Hydrophobic seed protein domain-containing protein</fullName>
    </recommendedName>
</protein>
<keyword evidence="2" id="KW-0732">Signal</keyword>
<dbReference type="InterPro" id="IPR036312">
    <property type="entry name" value="Bifun_inhib/LTP/seed_sf"/>
</dbReference>
<reference evidence="4 5" key="1">
    <citation type="submission" date="2013-09" db="EMBL/GenBank/DDBJ databases">
        <title>Corchorus capsularis genome sequencing.</title>
        <authorList>
            <person name="Alam M."/>
            <person name="Haque M.S."/>
            <person name="Islam M.S."/>
            <person name="Emdad E.M."/>
            <person name="Islam M.M."/>
            <person name="Ahmed B."/>
            <person name="Halim A."/>
            <person name="Hossen Q.M.M."/>
            <person name="Hossain M.Z."/>
            <person name="Ahmed R."/>
            <person name="Khan M.M."/>
            <person name="Islam R."/>
            <person name="Rashid M.M."/>
            <person name="Khan S.A."/>
            <person name="Rahman M.S."/>
            <person name="Alam M."/>
        </authorList>
    </citation>
    <scope>NUCLEOTIDE SEQUENCE [LARGE SCALE GENOMIC DNA]</scope>
    <source>
        <strain evidence="5">cv. CVL-1</strain>
        <tissue evidence="4">Whole seedling</tissue>
    </source>
</reference>
<evidence type="ECO:0000256" key="2">
    <source>
        <dbReference type="SAM" id="SignalP"/>
    </source>
</evidence>
<dbReference type="InterPro" id="IPR051636">
    <property type="entry name" value="Plant_LTP/defense-related"/>
</dbReference>